<proteinExistence type="predicted"/>
<dbReference type="GO" id="GO:0006310">
    <property type="term" value="P:DNA recombination"/>
    <property type="evidence" value="ECO:0007669"/>
    <property type="project" value="TreeGrafter"/>
</dbReference>
<evidence type="ECO:0000259" key="10">
    <source>
        <dbReference type="Pfam" id="PF17946"/>
    </source>
</evidence>
<dbReference type="GO" id="GO:0006281">
    <property type="term" value="P:DNA repair"/>
    <property type="evidence" value="ECO:0007669"/>
    <property type="project" value="UniProtKB-KW"/>
</dbReference>
<evidence type="ECO:0000256" key="4">
    <source>
        <dbReference type="ARBA" id="ARBA00022801"/>
    </source>
</evidence>
<dbReference type="GO" id="GO:0005524">
    <property type="term" value="F:ATP binding"/>
    <property type="evidence" value="ECO:0007669"/>
    <property type="project" value="UniProtKB-KW"/>
</dbReference>
<protein>
    <submittedName>
        <fullName evidence="11">Exodeoxyribonuclease V subunit gamma</fullName>
        <ecNumber evidence="11">3.1.11.5</ecNumber>
    </submittedName>
</protein>
<evidence type="ECO:0000256" key="9">
    <source>
        <dbReference type="ARBA" id="ARBA00023204"/>
    </source>
</evidence>
<evidence type="ECO:0000256" key="5">
    <source>
        <dbReference type="ARBA" id="ARBA00022806"/>
    </source>
</evidence>
<reference evidence="11 12" key="1">
    <citation type="submission" date="2018-06" db="EMBL/GenBank/DDBJ databases">
        <authorList>
            <consortium name="Pathogen Informatics"/>
            <person name="Doyle S."/>
        </authorList>
    </citation>
    <scope>NUCLEOTIDE SEQUENCE [LARGE SCALE GENOMIC DNA]</scope>
    <source>
        <strain evidence="11 12">NCTC11685</strain>
    </source>
</reference>
<evidence type="ECO:0000313" key="11">
    <source>
        <dbReference type="EMBL" id="STW72451.1"/>
    </source>
</evidence>
<evidence type="ECO:0000256" key="7">
    <source>
        <dbReference type="ARBA" id="ARBA00022840"/>
    </source>
</evidence>
<dbReference type="GO" id="GO:0008854">
    <property type="term" value="F:exodeoxyribonuclease V activity"/>
    <property type="evidence" value="ECO:0007669"/>
    <property type="project" value="UniProtKB-EC"/>
</dbReference>
<dbReference type="GO" id="GO:0004386">
    <property type="term" value="F:helicase activity"/>
    <property type="evidence" value="ECO:0007669"/>
    <property type="project" value="UniProtKB-KW"/>
</dbReference>
<organism evidence="11 12">
    <name type="scientific">Klebsiella michiganensis</name>
    <dbReference type="NCBI Taxonomy" id="1134687"/>
    <lineage>
        <taxon>Bacteria</taxon>
        <taxon>Pseudomonadati</taxon>
        <taxon>Pseudomonadota</taxon>
        <taxon>Gammaproteobacteria</taxon>
        <taxon>Enterobacterales</taxon>
        <taxon>Enterobacteriaceae</taxon>
        <taxon>Klebsiella/Raoultella group</taxon>
        <taxon>Klebsiella</taxon>
    </lineage>
</organism>
<evidence type="ECO:0000313" key="12">
    <source>
        <dbReference type="Proteomes" id="UP000254863"/>
    </source>
</evidence>
<dbReference type="PANTHER" id="PTHR30591">
    <property type="entry name" value="RECBCD ENZYME SUBUNIT RECC"/>
    <property type="match status" value="1"/>
</dbReference>
<dbReference type="AlphaFoldDB" id="A0A7H4PIM4"/>
<dbReference type="GO" id="GO:0003677">
    <property type="term" value="F:DNA binding"/>
    <property type="evidence" value="ECO:0007669"/>
    <property type="project" value="UniProtKB-KW"/>
</dbReference>
<dbReference type="Proteomes" id="UP000254863">
    <property type="component" value="Unassembled WGS sequence"/>
</dbReference>
<keyword evidence="4 11" id="KW-0378">Hydrolase</keyword>
<keyword evidence="7" id="KW-0067">ATP-binding</keyword>
<keyword evidence="5" id="KW-0347">Helicase</keyword>
<keyword evidence="9" id="KW-0234">DNA repair</keyword>
<evidence type="ECO:0000256" key="1">
    <source>
        <dbReference type="ARBA" id="ARBA00022722"/>
    </source>
</evidence>
<accession>A0A7H4PIM4</accession>
<evidence type="ECO:0000256" key="8">
    <source>
        <dbReference type="ARBA" id="ARBA00023125"/>
    </source>
</evidence>
<keyword evidence="6" id="KW-0269">Exonuclease</keyword>
<dbReference type="EC" id="3.1.11.5" evidence="11"/>
<dbReference type="Pfam" id="PF17946">
    <property type="entry name" value="RecC_C"/>
    <property type="match status" value="1"/>
</dbReference>
<keyword evidence="8" id="KW-0238">DNA-binding</keyword>
<dbReference type="SUPFAM" id="SSF52980">
    <property type="entry name" value="Restriction endonuclease-like"/>
    <property type="match status" value="1"/>
</dbReference>
<comment type="caution">
    <text evidence="11">The sequence shown here is derived from an EMBL/GenBank/DDBJ whole genome shotgun (WGS) entry which is preliminary data.</text>
</comment>
<dbReference type="InterPro" id="IPR011335">
    <property type="entry name" value="Restrct_endonuc-II-like"/>
</dbReference>
<feature type="domain" description="RecC C-terminal" evidence="10">
    <location>
        <begin position="28"/>
        <end position="84"/>
    </location>
</feature>
<dbReference type="InterPro" id="IPR041500">
    <property type="entry name" value="RecC_C"/>
</dbReference>
<keyword evidence="1" id="KW-0540">Nuclease</keyword>
<name>A0A7H4PIM4_9ENTR</name>
<evidence type="ECO:0000256" key="2">
    <source>
        <dbReference type="ARBA" id="ARBA00022741"/>
    </source>
</evidence>
<dbReference type="PANTHER" id="PTHR30591:SF1">
    <property type="entry name" value="RECBCD ENZYME SUBUNIT RECC"/>
    <property type="match status" value="1"/>
</dbReference>
<evidence type="ECO:0000256" key="3">
    <source>
        <dbReference type="ARBA" id="ARBA00022763"/>
    </source>
</evidence>
<keyword evidence="2" id="KW-0547">Nucleotide-binding</keyword>
<gene>
    <name evidence="11" type="primary">recC_4</name>
    <name evidence="11" type="ORF">NCTC11685_05540</name>
</gene>
<evidence type="ECO:0000256" key="6">
    <source>
        <dbReference type="ARBA" id="ARBA00022839"/>
    </source>
</evidence>
<dbReference type="EMBL" id="UGMS01000002">
    <property type="protein sequence ID" value="STW72451.1"/>
    <property type="molecule type" value="Genomic_DNA"/>
</dbReference>
<sequence>MLRWRPSLLSVAQGCNFGWSILSIVLAAVPAKVGCLCAKRASGVFPPLAQEQAQGYLNDLVDGYLQGMSKPLLLLPESGGAWLKVCYDAEKDVMLMDEETQQKARSKFLQAYEGNMVVSGEGADVWYQRLWRTLEAEYYEEILTQTQRYLLPVFRFHQSE</sequence>
<keyword evidence="3" id="KW-0227">DNA damage</keyword>